<name>A0A066WLI6_9FLAO</name>
<dbReference type="PANTHER" id="PTHR32268:SF16">
    <property type="entry name" value="SERINE O-SUCCINYLTRANSFERASE"/>
    <property type="match status" value="1"/>
</dbReference>
<feature type="active site" description="Nucleophile" evidence="1">
    <location>
        <position position="128"/>
    </location>
</feature>
<dbReference type="GO" id="GO:0009092">
    <property type="term" value="P:homoserine metabolic process"/>
    <property type="evidence" value="ECO:0007669"/>
    <property type="project" value="TreeGrafter"/>
</dbReference>
<dbReference type="Pfam" id="PF00561">
    <property type="entry name" value="Abhydrolase_1"/>
    <property type="match status" value="1"/>
</dbReference>
<organism evidence="3 4">
    <name type="scientific">Flavobacterium seoulense</name>
    <dbReference type="NCBI Taxonomy" id="1492738"/>
    <lineage>
        <taxon>Bacteria</taxon>
        <taxon>Pseudomonadati</taxon>
        <taxon>Bacteroidota</taxon>
        <taxon>Flavobacteriia</taxon>
        <taxon>Flavobacteriales</taxon>
        <taxon>Flavobacteriaceae</taxon>
        <taxon>Flavobacterium</taxon>
    </lineage>
</organism>
<dbReference type="InterPro" id="IPR008220">
    <property type="entry name" value="HAT_MetX-like"/>
</dbReference>
<evidence type="ECO:0000313" key="4">
    <source>
        <dbReference type="Proteomes" id="UP000027064"/>
    </source>
</evidence>
<sequence length="333" mass="38343">MRNIKRIAIFDFDLENGKQKPYLHLYYETFGLPLGTAPVIVVNHSLTSNSSVGGEKGWWKEIVGEDKAIDTNLFTVISFNVPGNGYGDPEANLIENYRDFSIRDVARIFWEALFFLDVNEIYAVIGVSLGGAVSWEMAALQPDKIENLVPIATDWKATDWVIANVLIQDQILNNSKNPIADARMHATLLYHSPTYISQLYEREETDDSFSFKIEEWLTDKGSQLKNRYQLAAYKFMNHLLKTNDVTRNRNDISIIARRLESNIHLVTVDTDYLFTTEECLKTYQKLRSVKQNVYYNEIKSVYGHDAFLMDFDQLSGILRPILNNQQKQNYVSL</sequence>
<dbReference type="PANTHER" id="PTHR32268">
    <property type="entry name" value="HOMOSERINE O-ACETYLTRANSFERASE"/>
    <property type="match status" value="1"/>
</dbReference>
<dbReference type="SUPFAM" id="SSF53474">
    <property type="entry name" value="alpha/beta-Hydrolases"/>
    <property type="match status" value="1"/>
</dbReference>
<dbReference type="Proteomes" id="UP000027064">
    <property type="component" value="Unassembled WGS sequence"/>
</dbReference>
<feature type="active site" evidence="1">
    <location>
        <position position="271"/>
    </location>
</feature>
<dbReference type="RefSeq" id="WP_035659797.1">
    <property type="nucleotide sequence ID" value="NZ_JNCA01000017.1"/>
</dbReference>
<dbReference type="InterPro" id="IPR000073">
    <property type="entry name" value="AB_hydrolase_1"/>
</dbReference>
<feature type="active site" evidence="1">
    <location>
        <position position="304"/>
    </location>
</feature>
<reference evidence="3 4" key="1">
    <citation type="submission" date="2014-05" db="EMBL/GenBank/DDBJ databases">
        <title>Genome Sequence of Flavobacterium sp. EM1321.</title>
        <authorList>
            <person name="Shin S.-K."/>
            <person name="Yi H."/>
        </authorList>
    </citation>
    <scope>NUCLEOTIDE SEQUENCE [LARGE SCALE GENOMIC DNA]</scope>
    <source>
        <strain evidence="3 4">EM1321</strain>
    </source>
</reference>
<dbReference type="AlphaFoldDB" id="A0A066WLI6"/>
<keyword evidence="4" id="KW-1185">Reference proteome</keyword>
<proteinExistence type="predicted"/>
<dbReference type="STRING" id="1492738.FEM21_18670"/>
<protein>
    <submittedName>
        <fullName evidence="3">Homoserine O-acetyltransferase</fullName>
        <ecNumber evidence="3">2.3.1.31</ecNumber>
    </submittedName>
</protein>
<keyword evidence="3" id="KW-0012">Acyltransferase</keyword>
<keyword evidence="3" id="KW-0808">Transferase</keyword>
<accession>A0A066WLI6</accession>
<evidence type="ECO:0000259" key="2">
    <source>
        <dbReference type="Pfam" id="PF00561"/>
    </source>
</evidence>
<dbReference type="PIRSF" id="PIRSF000443">
    <property type="entry name" value="Homoser_Ac_trans"/>
    <property type="match status" value="1"/>
</dbReference>
<dbReference type="OrthoDB" id="9800754at2"/>
<gene>
    <name evidence="3" type="ORF">FEM21_18670</name>
</gene>
<dbReference type="InterPro" id="IPR029058">
    <property type="entry name" value="AB_hydrolase_fold"/>
</dbReference>
<dbReference type="GO" id="GO:0004414">
    <property type="term" value="F:homoserine O-acetyltransferase activity"/>
    <property type="evidence" value="ECO:0007669"/>
    <property type="project" value="UniProtKB-EC"/>
</dbReference>
<evidence type="ECO:0000313" key="3">
    <source>
        <dbReference type="EMBL" id="KDN54862.1"/>
    </source>
</evidence>
<dbReference type="eggNOG" id="COG2021">
    <property type="taxonomic scope" value="Bacteria"/>
</dbReference>
<dbReference type="GO" id="GO:0009086">
    <property type="term" value="P:methionine biosynthetic process"/>
    <property type="evidence" value="ECO:0007669"/>
    <property type="project" value="TreeGrafter"/>
</dbReference>
<comment type="caution">
    <text evidence="3">The sequence shown here is derived from an EMBL/GenBank/DDBJ whole genome shotgun (WGS) entry which is preliminary data.</text>
</comment>
<feature type="domain" description="AB hydrolase-1" evidence="2">
    <location>
        <begin position="38"/>
        <end position="160"/>
    </location>
</feature>
<dbReference type="EC" id="2.3.1.31" evidence="3"/>
<dbReference type="Gene3D" id="3.40.50.1820">
    <property type="entry name" value="alpha/beta hydrolase"/>
    <property type="match status" value="1"/>
</dbReference>
<dbReference type="EMBL" id="JNCA01000017">
    <property type="protein sequence ID" value="KDN54862.1"/>
    <property type="molecule type" value="Genomic_DNA"/>
</dbReference>
<evidence type="ECO:0000256" key="1">
    <source>
        <dbReference type="PIRSR" id="PIRSR000443-1"/>
    </source>
</evidence>
<dbReference type="PATRIC" id="fig|1492738.3.peg.1856"/>